<feature type="compositionally biased region" description="Polar residues" evidence="5">
    <location>
        <begin position="423"/>
        <end position="437"/>
    </location>
</feature>
<evidence type="ECO:0000256" key="1">
    <source>
        <dbReference type="ARBA" id="ARBA00004167"/>
    </source>
</evidence>
<feature type="compositionally biased region" description="Low complexity" evidence="5">
    <location>
        <begin position="446"/>
        <end position="456"/>
    </location>
</feature>
<sequence length="493" mass="49672">MRPCWGMLLGIALGAEANRLDVRQAASNTAPASQTPSSGSSAGGGGGGSSATGGASSVSTPVVTSPAAGGDTTIFVTQTVTNGGGGGSVVTQVTTVQTNVIVTITQTTTDFSTTTVTSRDADVATKVIFSTVTQTINAKRDLSSEFHVIGRSPVQVGAQPTPSAEAGAWWAELSGLERARNYEKRAIITNTVLVTVGGTAGASTVLSTVIQTVRTTTTAVARTVSILTETEQANARSTITTTSVITVRQTQVSNGAVETASGTPGDSSGGGGGSSSDGGLSGGAKAGIGIGVGLAGLALIAIVLWFCLRRRRGPKPNPDDLLGPSSEVPVGFAAGGSRNSRPMSEALTSTPGTAPRRSPVVPNVQPEGYRGTAMGDGRAGYAKPEPYGAGHAPTRSTTTNTKPSTLSPEDQLPRHPTPEGGATSVSPVSPYSNTRPQTAELGNDGAAAKWHNAGAAEMATDSPAAAKWHSDNAHEIDSRPAMGHQSGPVYEMP</sequence>
<protein>
    <submittedName>
        <fullName evidence="8">Uncharacterized protein</fullName>
    </submittedName>
</protein>
<proteinExistence type="predicted"/>
<accession>A0A167ZBM9</accession>
<dbReference type="STRING" id="1081109.A0A167ZBM9"/>
<feature type="transmembrane region" description="Helical" evidence="6">
    <location>
        <begin position="286"/>
        <end position="308"/>
    </location>
</feature>
<feature type="region of interest" description="Disordered" evidence="5">
    <location>
        <begin position="255"/>
        <end position="279"/>
    </location>
</feature>
<dbReference type="OrthoDB" id="5103320at2759"/>
<keyword evidence="7" id="KW-0732">Signal</keyword>
<evidence type="ECO:0000256" key="5">
    <source>
        <dbReference type="SAM" id="MobiDB-lite"/>
    </source>
</evidence>
<evidence type="ECO:0000313" key="9">
    <source>
        <dbReference type="Proteomes" id="UP000078544"/>
    </source>
</evidence>
<dbReference type="PANTHER" id="PTHR15549">
    <property type="entry name" value="PAIRED IMMUNOGLOBULIN-LIKE TYPE 2 RECEPTOR"/>
    <property type="match status" value="1"/>
</dbReference>
<organism evidence="8 9">
    <name type="scientific">Moelleriella libera RCEF 2490</name>
    <dbReference type="NCBI Taxonomy" id="1081109"/>
    <lineage>
        <taxon>Eukaryota</taxon>
        <taxon>Fungi</taxon>
        <taxon>Dikarya</taxon>
        <taxon>Ascomycota</taxon>
        <taxon>Pezizomycotina</taxon>
        <taxon>Sordariomycetes</taxon>
        <taxon>Hypocreomycetidae</taxon>
        <taxon>Hypocreales</taxon>
        <taxon>Clavicipitaceae</taxon>
        <taxon>Moelleriella</taxon>
    </lineage>
</organism>
<gene>
    <name evidence="8" type="ORF">AAL_06068</name>
</gene>
<evidence type="ECO:0000256" key="7">
    <source>
        <dbReference type="SAM" id="SignalP"/>
    </source>
</evidence>
<keyword evidence="2 6" id="KW-0812">Transmembrane</keyword>
<feature type="compositionally biased region" description="Basic and acidic residues" evidence="5">
    <location>
        <begin position="468"/>
        <end position="478"/>
    </location>
</feature>
<keyword evidence="3 6" id="KW-1133">Transmembrane helix</keyword>
<evidence type="ECO:0000256" key="6">
    <source>
        <dbReference type="SAM" id="Phobius"/>
    </source>
</evidence>
<feature type="compositionally biased region" description="Polar residues" evidence="5">
    <location>
        <begin position="337"/>
        <end position="352"/>
    </location>
</feature>
<comment type="caution">
    <text evidence="8">The sequence shown here is derived from an EMBL/GenBank/DDBJ whole genome shotgun (WGS) entry which is preliminary data.</text>
</comment>
<feature type="compositionally biased region" description="Low complexity" evidence="5">
    <location>
        <begin position="29"/>
        <end position="40"/>
    </location>
</feature>
<feature type="compositionally biased region" description="Gly residues" evidence="5">
    <location>
        <begin position="267"/>
        <end position="279"/>
    </location>
</feature>
<feature type="compositionally biased region" description="Polar residues" evidence="5">
    <location>
        <begin position="255"/>
        <end position="264"/>
    </location>
</feature>
<dbReference type="GO" id="GO:0016020">
    <property type="term" value="C:membrane"/>
    <property type="evidence" value="ECO:0007669"/>
    <property type="project" value="UniProtKB-SubCell"/>
</dbReference>
<evidence type="ECO:0000256" key="4">
    <source>
        <dbReference type="ARBA" id="ARBA00023136"/>
    </source>
</evidence>
<dbReference type="Proteomes" id="UP000078544">
    <property type="component" value="Unassembled WGS sequence"/>
</dbReference>
<feature type="chain" id="PRO_5007894954" evidence="7">
    <location>
        <begin position="18"/>
        <end position="493"/>
    </location>
</feature>
<feature type="compositionally biased region" description="Low complexity" evidence="5">
    <location>
        <begin position="52"/>
        <end position="64"/>
    </location>
</feature>
<feature type="region of interest" description="Disordered" evidence="5">
    <location>
        <begin position="25"/>
        <end position="64"/>
    </location>
</feature>
<feature type="compositionally biased region" description="Low complexity" evidence="5">
    <location>
        <begin position="393"/>
        <end position="408"/>
    </location>
</feature>
<dbReference type="GO" id="GO:0071944">
    <property type="term" value="C:cell periphery"/>
    <property type="evidence" value="ECO:0007669"/>
    <property type="project" value="UniProtKB-ARBA"/>
</dbReference>
<feature type="region of interest" description="Disordered" evidence="5">
    <location>
        <begin position="315"/>
        <end position="493"/>
    </location>
</feature>
<reference evidence="8 9" key="1">
    <citation type="journal article" date="2016" name="Genome Biol. Evol.">
        <title>Divergent and convergent evolution of fungal pathogenicity.</title>
        <authorList>
            <person name="Shang Y."/>
            <person name="Xiao G."/>
            <person name="Zheng P."/>
            <person name="Cen K."/>
            <person name="Zhan S."/>
            <person name="Wang C."/>
        </authorList>
    </citation>
    <scope>NUCLEOTIDE SEQUENCE [LARGE SCALE GENOMIC DNA]</scope>
    <source>
        <strain evidence="8 9">RCEF 2490</strain>
    </source>
</reference>
<keyword evidence="9" id="KW-1185">Reference proteome</keyword>
<dbReference type="AlphaFoldDB" id="A0A167ZBM9"/>
<name>A0A167ZBM9_9HYPO</name>
<comment type="subcellular location">
    <subcellularLocation>
        <location evidence="1">Membrane</location>
        <topology evidence="1">Single-pass membrane protein</topology>
    </subcellularLocation>
</comment>
<feature type="compositionally biased region" description="Gly residues" evidence="5">
    <location>
        <begin position="41"/>
        <end position="51"/>
    </location>
</feature>
<dbReference type="InterPro" id="IPR051694">
    <property type="entry name" value="Immunoregulatory_rcpt-like"/>
</dbReference>
<dbReference type="EMBL" id="AZGY01000015">
    <property type="protein sequence ID" value="KZZ92442.1"/>
    <property type="molecule type" value="Genomic_DNA"/>
</dbReference>
<evidence type="ECO:0000256" key="2">
    <source>
        <dbReference type="ARBA" id="ARBA00022692"/>
    </source>
</evidence>
<feature type="signal peptide" evidence="7">
    <location>
        <begin position="1"/>
        <end position="17"/>
    </location>
</feature>
<evidence type="ECO:0000256" key="3">
    <source>
        <dbReference type="ARBA" id="ARBA00022989"/>
    </source>
</evidence>
<evidence type="ECO:0000313" key="8">
    <source>
        <dbReference type="EMBL" id="KZZ92442.1"/>
    </source>
</evidence>
<keyword evidence="4 6" id="KW-0472">Membrane</keyword>